<dbReference type="Proteomes" id="UP000094802">
    <property type="component" value="Unassembled WGS sequence"/>
</dbReference>
<dbReference type="PANTHER" id="PTHR34217">
    <property type="entry name" value="METAL-DEPENDENT CARBOXYPEPTIDASE"/>
    <property type="match status" value="1"/>
</dbReference>
<dbReference type="EMBL" id="AJZD02000141">
    <property type="protein sequence ID" value="OEF93489.1"/>
    <property type="molecule type" value="Genomic_DNA"/>
</dbReference>
<dbReference type="Pfam" id="PF02074">
    <property type="entry name" value="Peptidase_M32"/>
    <property type="match status" value="1"/>
</dbReference>
<dbReference type="PANTHER" id="PTHR34217:SF1">
    <property type="entry name" value="CARBOXYPEPTIDASE 1"/>
    <property type="match status" value="1"/>
</dbReference>
<dbReference type="PROSITE" id="PS52034">
    <property type="entry name" value="PEPTIDASE_M32"/>
    <property type="match status" value="1"/>
</dbReference>
<proteinExistence type="predicted"/>
<dbReference type="GO" id="GO:0006508">
    <property type="term" value="P:proteolysis"/>
    <property type="evidence" value="ECO:0007669"/>
    <property type="project" value="InterPro"/>
</dbReference>
<name>A0A1E5FSL7_VIBSP</name>
<dbReference type="SUPFAM" id="SSF55486">
    <property type="entry name" value="Metalloproteases ('zincins'), catalytic domain"/>
    <property type="match status" value="1"/>
</dbReference>
<dbReference type="Gene3D" id="1.10.1370.30">
    <property type="match status" value="1"/>
</dbReference>
<protein>
    <submittedName>
        <fullName evidence="1">Uncharacterized protein</fullName>
    </submittedName>
</protein>
<dbReference type="InterPro" id="IPR001333">
    <property type="entry name" value="Peptidase_M32_Taq"/>
</dbReference>
<sequence>MYAAQFMASMKKTVDVNSVTESGDLSPIFNWLESNIWSKGSLLTTDDLVKGATGETLNAQYFKDHLRSRYL</sequence>
<evidence type="ECO:0000313" key="2">
    <source>
        <dbReference type="Proteomes" id="UP000094802"/>
    </source>
</evidence>
<evidence type="ECO:0000313" key="1">
    <source>
        <dbReference type="EMBL" id="OEF93489.1"/>
    </source>
</evidence>
<dbReference type="GO" id="GO:0004181">
    <property type="term" value="F:metallocarboxypeptidase activity"/>
    <property type="evidence" value="ECO:0007669"/>
    <property type="project" value="InterPro"/>
</dbReference>
<accession>A0A1E5FSL7</accession>
<comment type="caution">
    <text evidence="1">The sequence shown here is derived from an EMBL/GenBank/DDBJ whole genome shotgun (WGS) entry which is preliminary data.</text>
</comment>
<organism evidence="1 2">
    <name type="scientific">Vibrio splendidus 12E03</name>
    <dbReference type="NCBI Taxonomy" id="1191305"/>
    <lineage>
        <taxon>Bacteria</taxon>
        <taxon>Pseudomonadati</taxon>
        <taxon>Pseudomonadota</taxon>
        <taxon>Gammaproteobacteria</taxon>
        <taxon>Vibrionales</taxon>
        <taxon>Vibrionaceae</taxon>
        <taxon>Vibrio</taxon>
    </lineage>
</organism>
<reference evidence="1 2" key="1">
    <citation type="journal article" date="2012" name="Science">
        <title>Ecological populations of bacteria act as socially cohesive units of antibiotic production and resistance.</title>
        <authorList>
            <person name="Cordero O.X."/>
            <person name="Wildschutte H."/>
            <person name="Kirkup B."/>
            <person name="Proehl S."/>
            <person name="Ngo L."/>
            <person name="Hussain F."/>
            <person name="Le Roux F."/>
            <person name="Mincer T."/>
            <person name="Polz M.F."/>
        </authorList>
    </citation>
    <scope>NUCLEOTIDE SEQUENCE [LARGE SCALE GENOMIC DNA]</scope>
    <source>
        <strain evidence="1 2">12E03</strain>
    </source>
</reference>
<gene>
    <name evidence="1" type="ORF">A142_20740</name>
</gene>
<dbReference type="AlphaFoldDB" id="A0A1E5FSL7"/>